<dbReference type="GeneID" id="6346212"/>
<proteinExistence type="predicted"/>
<dbReference type="Proteomes" id="UP000245464">
    <property type="component" value="Chromosome 8"/>
</dbReference>
<evidence type="ECO:0000313" key="3">
    <source>
        <dbReference type="EMBL" id="KAF7567114.1"/>
    </source>
</evidence>
<name>A0A2W1EU37_9PLEO</name>
<dbReference type="KEGG" id="ptrr:6346212"/>
<dbReference type="RefSeq" id="XP_001938269.2">
    <property type="nucleotide sequence ID" value="XM_001938234.2"/>
</dbReference>
<feature type="coiled-coil region" evidence="1">
    <location>
        <begin position="12"/>
        <end position="39"/>
    </location>
</feature>
<evidence type="ECO:0000259" key="2">
    <source>
        <dbReference type="Pfam" id="PF13391"/>
    </source>
</evidence>
<organism evidence="3 4">
    <name type="scientific">Pyrenophora tritici-repentis</name>
    <dbReference type="NCBI Taxonomy" id="45151"/>
    <lineage>
        <taxon>Eukaryota</taxon>
        <taxon>Fungi</taxon>
        <taxon>Dikarya</taxon>
        <taxon>Ascomycota</taxon>
        <taxon>Pezizomycotina</taxon>
        <taxon>Dothideomycetes</taxon>
        <taxon>Pleosporomycetidae</taxon>
        <taxon>Pleosporales</taxon>
        <taxon>Pleosporineae</taxon>
        <taxon>Pleosporaceae</taxon>
        <taxon>Pyrenophora</taxon>
    </lineage>
</organism>
<evidence type="ECO:0000313" key="4">
    <source>
        <dbReference type="Proteomes" id="UP000245464"/>
    </source>
</evidence>
<accession>A0A2W1EU37</accession>
<dbReference type="EMBL" id="NQIK02000008">
    <property type="protein sequence ID" value="KAF7567114.1"/>
    <property type="molecule type" value="Genomic_DNA"/>
</dbReference>
<reference evidence="3" key="1">
    <citation type="journal article" date="2018" name="BMC Genomics">
        <title>Comparative genomics of the wheat fungal pathogen Pyrenophora tritici-repentis reveals chromosomal variations and genome plasticity.</title>
        <authorList>
            <person name="Moolhuijzen P."/>
            <person name="See P.T."/>
            <person name="Hane J.K."/>
            <person name="Shi G."/>
            <person name="Liu Z."/>
            <person name="Oliver R.P."/>
            <person name="Moffat C.S."/>
        </authorList>
    </citation>
    <scope>NUCLEOTIDE SEQUENCE [LARGE SCALE GENOMIC DNA]</scope>
    <source>
        <strain evidence="3">M4</strain>
    </source>
</reference>
<comment type="caution">
    <text evidence="3">The sequence shown here is derived from an EMBL/GenBank/DDBJ whole genome shotgun (WGS) entry which is preliminary data.</text>
</comment>
<gene>
    <name evidence="3" type="ORF">PtrM4_137050</name>
</gene>
<keyword evidence="1" id="KW-0175">Coiled coil</keyword>
<dbReference type="Pfam" id="PF13391">
    <property type="entry name" value="HNH_2"/>
    <property type="match status" value="1"/>
</dbReference>
<sequence>MPPPVIPDRTSSKRLLETNDQLDTQLSKVREDFKKIKSNLKPKTSFDSEYWAQTVQIAALGKTSSQLELHKAANNYVAVGQKSEEDFMKPPIADPLNVQVKFWESERKVYRTREIEMKVSSKNPERRSRHVSMQLFTSSPLGLGIRETMARRRDAKNQSDFKSEVLRQYDVVHPDTPNKYWNMISRQYEPRTAFTASHIVACRHGQEMMTAIFVLDAKGELFSASNGLMLPTLVEEQFDNGMMAIVPAIKNPSSKAEVALWLNQEPRKYKINFFDNARRALDEDVYDDMSSGKAVPVKFRDLHNQELHFRGNFRPRARYLYFHYCCQVLRNAWSKGANAKSLSTMQGEHRVFAWGTVGKYMAEDQMRAFLEELGHEYKPLMANADPALEIGAERHVFVDAAARQVSLGAKKELKDAGSWSDDDMRVFDDARIGAIEVFGK</sequence>
<dbReference type="AlphaFoldDB" id="A0A2W1EU37"/>
<dbReference type="InterPro" id="IPR003615">
    <property type="entry name" value="HNH_nuc"/>
</dbReference>
<protein>
    <recommendedName>
        <fullName evidence="2">HNH nuclease domain-containing protein</fullName>
    </recommendedName>
</protein>
<evidence type="ECO:0000256" key="1">
    <source>
        <dbReference type="SAM" id="Coils"/>
    </source>
</evidence>
<feature type="domain" description="HNH nuclease" evidence="2">
    <location>
        <begin position="183"/>
        <end position="246"/>
    </location>
</feature>